<reference evidence="2 3" key="2">
    <citation type="submission" date="2018-11" db="EMBL/GenBank/DDBJ databases">
        <authorList>
            <consortium name="Pathogen Informatics"/>
        </authorList>
    </citation>
    <scope>NUCLEOTIDE SEQUENCE [LARGE SCALE GENOMIC DNA]</scope>
</reference>
<feature type="coiled-coil region" evidence="1">
    <location>
        <begin position="28"/>
        <end position="76"/>
    </location>
</feature>
<evidence type="ECO:0000313" key="2">
    <source>
        <dbReference type="EMBL" id="VDO52421.1"/>
    </source>
</evidence>
<dbReference type="AlphaFoldDB" id="A0A183HJU4"/>
<dbReference type="EMBL" id="UZAJ01008301">
    <property type="protein sequence ID" value="VDO52421.1"/>
    <property type="molecule type" value="Genomic_DNA"/>
</dbReference>
<proteinExistence type="predicted"/>
<reference evidence="4" key="1">
    <citation type="submission" date="2016-06" db="UniProtKB">
        <authorList>
            <consortium name="WormBaseParasite"/>
        </authorList>
    </citation>
    <scope>IDENTIFICATION</scope>
</reference>
<sequence length="80" mass="9299">MKLETELANAVDRLQLEESTGNTLKMTVEELEDLLQQKSAELITAAQERQRCTAEMQKMKELKYDLETKLDELYIESFAE</sequence>
<accession>A0A183HJU4</accession>
<dbReference type="Proteomes" id="UP000267606">
    <property type="component" value="Unassembled WGS sequence"/>
</dbReference>
<keyword evidence="1" id="KW-0175">Coiled coil</keyword>
<dbReference type="WBParaSite" id="OFLC_0000775501-mRNA-1">
    <property type="protein sequence ID" value="OFLC_0000775501-mRNA-1"/>
    <property type="gene ID" value="OFLC_0000775501"/>
</dbReference>
<name>A0A183HJU4_9BILA</name>
<dbReference type="STRING" id="387005.A0A183HJU4"/>
<evidence type="ECO:0000313" key="4">
    <source>
        <dbReference type="WBParaSite" id="OFLC_0000775501-mRNA-1"/>
    </source>
</evidence>
<evidence type="ECO:0000313" key="3">
    <source>
        <dbReference type="Proteomes" id="UP000267606"/>
    </source>
</evidence>
<keyword evidence="3" id="KW-1185">Reference proteome</keyword>
<protein>
    <submittedName>
        <fullName evidence="4">Knl1_RWD_C domain-containing protein</fullName>
    </submittedName>
</protein>
<organism evidence="4">
    <name type="scientific">Onchocerca flexuosa</name>
    <dbReference type="NCBI Taxonomy" id="387005"/>
    <lineage>
        <taxon>Eukaryota</taxon>
        <taxon>Metazoa</taxon>
        <taxon>Ecdysozoa</taxon>
        <taxon>Nematoda</taxon>
        <taxon>Chromadorea</taxon>
        <taxon>Rhabditida</taxon>
        <taxon>Spirurina</taxon>
        <taxon>Spiruromorpha</taxon>
        <taxon>Filarioidea</taxon>
        <taxon>Onchocercidae</taxon>
        <taxon>Onchocerca</taxon>
    </lineage>
</organism>
<gene>
    <name evidence="2" type="ORF">OFLC_LOCUS7756</name>
</gene>
<evidence type="ECO:0000256" key="1">
    <source>
        <dbReference type="SAM" id="Coils"/>
    </source>
</evidence>